<keyword evidence="1" id="KW-0808">Transferase</keyword>
<protein>
    <submittedName>
        <fullName evidence="8">Sulfotransferase</fullName>
    </submittedName>
</protein>
<evidence type="ECO:0000256" key="4">
    <source>
        <dbReference type="PIRSR" id="PIRSR637359-2"/>
    </source>
</evidence>
<reference evidence="8" key="1">
    <citation type="journal article" date="2021" name="Sci. Rep.">
        <title>Diploid genomic architecture of Nitzschia inconspicua, an elite biomass production diatom.</title>
        <authorList>
            <person name="Oliver A."/>
            <person name="Podell S."/>
            <person name="Pinowska A."/>
            <person name="Traller J.C."/>
            <person name="Smith S.R."/>
            <person name="McClure R."/>
            <person name="Beliaev A."/>
            <person name="Bohutskyi P."/>
            <person name="Hill E.A."/>
            <person name="Rabines A."/>
            <person name="Zheng H."/>
            <person name="Allen L.Z."/>
            <person name="Kuo A."/>
            <person name="Grigoriev I.V."/>
            <person name="Allen A.E."/>
            <person name="Hazlebeck D."/>
            <person name="Allen E.E."/>
        </authorList>
    </citation>
    <scope>NUCLEOTIDE SEQUENCE</scope>
    <source>
        <strain evidence="8">Hildebrandi</strain>
    </source>
</reference>
<feature type="domain" description="Sulfotransferase" evidence="6">
    <location>
        <begin position="337"/>
        <end position="605"/>
    </location>
</feature>
<evidence type="ECO:0000313" key="9">
    <source>
        <dbReference type="Proteomes" id="UP000693970"/>
    </source>
</evidence>
<feature type="region of interest" description="Disordered" evidence="5">
    <location>
        <begin position="110"/>
        <end position="133"/>
    </location>
</feature>
<dbReference type="Pfam" id="PF05118">
    <property type="entry name" value="Asp_Arg_Hydrox"/>
    <property type="match status" value="1"/>
</dbReference>
<dbReference type="OrthoDB" id="411451at2759"/>
<organism evidence="8 9">
    <name type="scientific">Nitzschia inconspicua</name>
    <dbReference type="NCBI Taxonomy" id="303405"/>
    <lineage>
        <taxon>Eukaryota</taxon>
        <taxon>Sar</taxon>
        <taxon>Stramenopiles</taxon>
        <taxon>Ochrophyta</taxon>
        <taxon>Bacillariophyta</taxon>
        <taxon>Bacillariophyceae</taxon>
        <taxon>Bacillariophycidae</taxon>
        <taxon>Bacillariales</taxon>
        <taxon>Bacillariaceae</taxon>
        <taxon>Nitzschia</taxon>
    </lineage>
</organism>
<keyword evidence="2" id="KW-0325">Glycoprotein</keyword>
<feature type="active site" description="For sulfotransferase activity" evidence="3">
    <location>
        <position position="344"/>
    </location>
</feature>
<name>A0A9K3L1Z5_9STRA</name>
<dbReference type="PANTHER" id="PTHR10605">
    <property type="entry name" value="HEPARAN SULFATE SULFOTRANSFERASE"/>
    <property type="match status" value="1"/>
</dbReference>
<dbReference type="AlphaFoldDB" id="A0A9K3L1Z5"/>
<keyword evidence="9" id="KW-1185">Reference proteome</keyword>
<reference evidence="8" key="2">
    <citation type="submission" date="2021-04" db="EMBL/GenBank/DDBJ databases">
        <authorList>
            <person name="Podell S."/>
        </authorList>
    </citation>
    <scope>NUCLEOTIDE SEQUENCE</scope>
    <source>
        <strain evidence="8">Hildebrandi</strain>
    </source>
</reference>
<feature type="domain" description="Aspartyl/asparaginy/proline hydroxylase" evidence="7">
    <location>
        <begin position="199"/>
        <end position="291"/>
    </location>
</feature>
<accession>A0A9K3L1Z5</accession>
<dbReference type="GO" id="GO:0008146">
    <property type="term" value="F:sulfotransferase activity"/>
    <property type="evidence" value="ECO:0007669"/>
    <property type="project" value="InterPro"/>
</dbReference>
<evidence type="ECO:0000259" key="7">
    <source>
        <dbReference type="Pfam" id="PF05118"/>
    </source>
</evidence>
<feature type="binding site" evidence="4">
    <location>
        <position position="447"/>
    </location>
    <ligand>
        <name>3'-phosphoadenylyl sulfate</name>
        <dbReference type="ChEBI" id="CHEBI:58339"/>
    </ligand>
</feature>
<proteinExistence type="predicted"/>
<sequence length="647" mass="74650">MPPSSPEEIARQHLDAVGLVEETRMPYAPRREVGEISLQDKVQPTWLSPTPQNTTAVMEDEEKKDSSDSDSSQEQDEQKVHDVRQNLLNPDCWSTRGQADVSKLQKLVQEGYNEGSSEPESNPSPSNYWDPRNAAKHNVNITRPSHDGWGIGKIVLRFSDDFLTKVYQLPWWEDFEEALQPIMDILTNSRSNHSDQKGELVVVRALLASLPPGVTIPVHNDSGEWVKTTHRIHVPVLVKNPDRILFRVGLAPHVMQRIDCTPGHVFEINNQAKHAVSNCDDDHRVHLILDYVVVDTTSPETKRRFQPILLEPGEKLVQTRRSIDRLREMSNRPTPSYIILGAQKAGTTSLYDYINQHPWVVQARRRETHCLDWRWNNELKTKKGQLAYCRKFFYAEELKKHPSCLTGDSTPSYLLDSRRVIPRVKALFDWKMSFFVMMRDPVRRAASHYAMVTSKEGTPKQLETRGKEWRDKSFWQVVQVELSILEACGLIPYWDIEAGCVDQKVFDAFHGSAEEATAWNLYLEKHVPLNTGSYGLLARGMYAVQLRPWFDAFPRDRFLCLRLESMKADGVDTTMKRVWKHLDLPNHPVLDDSAKNTREYSSMDPKEESYLQRFFEPHNRVLASVLGSSTVEWQNPWPYMPTMDRMH</sequence>
<comment type="caution">
    <text evidence="8">The sequence shown here is derived from an EMBL/GenBank/DDBJ whole genome shotgun (WGS) entry which is preliminary data.</text>
</comment>
<evidence type="ECO:0000256" key="3">
    <source>
        <dbReference type="PIRSR" id="PIRSR637359-1"/>
    </source>
</evidence>
<dbReference type="InterPro" id="IPR037359">
    <property type="entry name" value="NST/OST"/>
</dbReference>
<feature type="compositionally biased region" description="Low complexity" evidence="5">
    <location>
        <begin position="110"/>
        <end position="128"/>
    </location>
</feature>
<evidence type="ECO:0000256" key="1">
    <source>
        <dbReference type="ARBA" id="ARBA00022679"/>
    </source>
</evidence>
<gene>
    <name evidence="8" type="ORF">IV203_009330</name>
</gene>
<dbReference type="Pfam" id="PF00685">
    <property type="entry name" value="Sulfotransfer_1"/>
    <property type="match status" value="1"/>
</dbReference>
<feature type="region of interest" description="Disordered" evidence="5">
    <location>
        <begin position="29"/>
        <end position="80"/>
    </location>
</feature>
<feature type="binding site" evidence="4">
    <location>
        <position position="439"/>
    </location>
    <ligand>
        <name>3'-phosphoadenylyl sulfate</name>
        <dbReference type="ChEBI" id="CHEBI:58339"/>
    </ligand>
</feature>
<dbReference type="PANTHER" id="PTHR10605:SF56">
    <property type="entry name" value="BIFUNCTIONAL HEPARAN SULFATE N-DEACETYLASE_N-SULFOTRANSFERASE"/>
    <property type="match status" value="1"/>
</dbReference>
<dbReference type="EMBL" id="JAGRRH010000017">
    <property type="protein sequence ID" value="KAG7353281.1"/>
    <property type="molecule type" value="Genomic_DNA"/>
</dbReference>
<feature type="compositionally biased region" description="Polar residues" evidence="5">
    <location>
        <begin position="40"/>
        <end position="56"/>
    </location>
</feature>
<evidence type="ECO:0000256" key="5">
    <source>
        <dbReference type="SAM" id="MobiDB-lite"/>
    </source>
</evidence>
<evidence type="ECO:0000259" key="6">
    <source>
        <dbReference type="Pfam" id="PF00685"/>
    </source>
</evidence>
<dbReference type="InterPro" id="IPR007803">
    <property type="entry name" value="Asp/Arg/Pro-Hydrxlase"/>
</dbReference>
<dbReference type="Proteomes" id="UP000693970">
    <property type="component" value="Unassembled WGS sequence"/>
</dbReference>
<evidence type="ECO:0000256" key="2">
    <source>
        <dbReference type="ARBA" id="ARBA00023180"/>
    </source>
</evidence>
<evidence type="ECO:0000313" key="8">
    <source>
        <dbReference type="EMBL" id="KAG7353281.1"/>
    </source>
</evidence>
<dbReference type="InterPro" id="IPR000863">
    <property type="entry name" value="Sulfotransferase_dom"/>
</dbReference>